<evidence type="ECO:0000256" key="5">
    <source>
        <dbReference type="SAM" id="Phobius"/>
    </source>
</evidence>
<feature type="transmembrane region" description="Helical" evidence="5">
    <location>
        <begin position="400"/>
        <end position="424"/>
    </location>
</feature>
<keyword evidence="3" id="KW-0677">Repeat</keyword>
<dbReference type="InterPro" id="IPR050541">
    <property type="entry name" value="LRR_TM_domain-containing"/>
</dbReference>
<organism evidence="7 8">
    <name type="scientific">Dryococelus australis</name>
    <dbReference type="NCBI Taxonomy" id="614101"/>
    <lineage>
        <taxon>Eukaryota</taxon>
        <taxon>Metazoa</taxon>
        <taxon>Ecdysozoa</taxon>
        <taxon>Arthropoda</taxon>
        <taxon>Hexapoda</taxon>
        <taxon>Insecta</taxon>
        <taxon>Pterygota</taxon>
        <taxon>Neoptera</taxon>
        <taxon>Polyneoptera</taxon>
        <taxon>Phasmatodea</taxon>
        <taxon>Verophasmatodea</taxon>
        <taxon>Anareolatae</taxon>
        <taxon>Phasmatidae</taxon>
        <taxon>Eurycanthinae</taxon>
        <taxon>Dryococelus</taxon>
    </lineage>
</organism>
<evidence type="ECO:0000256" key="4">
    <source>
        <dbReference type="SAM" id="MobiDB-lite"/>
    </source>
</evidence>
<dbReference type="PANTHER" id="PTHR24369:SF210">
    <property type="entry name" value="CHAOPTIN-RELATED"/>
    <property type="match status" value="1"/>
</dbReference>
<keyword evidence="1" id="KW-0433">Leucine-rich repeat</keyword>
<keyword evidence="5" id="KW-0812">Transmembrane</keyword>
<accession>A0ABQ9G4G1</accession>
<reference evidence="7 8" key="1">
    <citation type="submission" date="2023-02" db="EMBL/GenBank/DDBJ databases">
        <title>LHISI_Scaffold_Assembly.</title>
        <authorList>
            <person name="Stuart O.P."/>
            <person name="Cleave R."/>
            <person name="Magrath M.J.L."/>
            <person name="Mikheyev A.S."/>
        </authorList>
    </citation>
    <scope>NUCLEOTIDE SEQUENCE [LARGE SCALE GENOMIC DNA]</scope>
    <source>
        <strain evidence="7">Daus_M_001</strain>
        <tissue evidence="7">Leg muscle</tissue>
    </source>
</reference>
<feature type="region of interest" description="Disordered" evidence="4">
    <location>
        <begin position="516"/>
        <end position="611"/>
    </location>
</feature>
<evidence type="ECO:0000256" key="1">
    <source>
        <dbReference type="ARBA" id="ARBA00022614"/>
    </source>
</evidence>
<dbReference type="Pfam" id="PF13855">
    <property type="entry name" value="LRR_8"/>
    <property type="match status" value="3"/>
</dbReference>
<dbReference type="PROSITE" id="PS51450">
    <property type="entry name" value="LRR"/>
    <property type="match status" value="1"/>
</dbReference>
<feature type="compositionally biased region" description="Polar residues" evidence="4">
    <location>
        <begin position="558"/>
        <end position="573"/>
    </location>
</feature>
<dbReference type="EMBL" id="JARBHB010000016">
    <property type="protein sequence ID" value="KAJ8866381.1"/>
    <property type="molecule type" value="Genomic_DNA"/>
</dbReference>
<dbReference type="InterPro" id="IPR003591">
    <property type="entry name" value="Leu-rich_rpt_typical-subtyp"/>
</dbReference>
<keyword evidence="5" id="KW-0472">Membrane</keyword>
<proteinExistence type="predicted"/>
<dbReference type="PANTHER" id="PTHR24369">
    <property type="entry name" value="ANTIGEN BSP, PUTATIVE-RELATED"/>
    <property type="match status" value="1"/>
</dbReference>
<dbReference type="Gene3D" id="3.80.10.10">
    <property type="entry name" value="Ribonuclease Inhibitor"/>
    <property type="match status" value="2"/>
</dbReference>
<evidence type="ECO:0000256" key="3">
    <source>
        <dbReference type="ARBA" id="ARBA00022737"/>
    </source>
</evidence>
<evidence type="ECO:0000313" key="7">
    <source>
        <dbReference type="EMBL" id="KAJ8866381.1"/>
    </source>
</evidence>
<dbReference type="Proteomes" id="UP001159363">
    <property type="component" value="Chromosome 15"/>
</dbReference>
<evidence type="ECO:0000256" key="6">
    <source>
        <dbReference type="SAM" id="SignalP"/>
    </source>
</evidence>
<feature type="chain" id="PRO_5045162091" evidence="6">
    <location>
        <begin position="20"/>
        <end position="611"/>
    </location>
</feature>
<dbReference type="InterPro" id="IPR032675">
    <property type="entry name" value="LRR_dom_sf"/>
</dbReference>
<evidence type="ECO:0000313" key="8">
    <source>
        <dbReference type="Proteomes" id="UP001159363"/>
    </source>
</evidence>
<keyword evidence="5" id="KW-1133">Transmembrane helix</keyword>
<evidence type="ECO:0000256" key="2">
    <source>
        <dbReference type="ARBA" id="ARBA00022729"/>
    </source>
</evidence>
<dbReference type="PRINTS" id="PR00019">
    <property type="entry name" value="LEURICHRPT"/>
</dbReference>
<comment type="caution">
    <text evidence="7">The sequence shown here is derived from an EMBL/GenBank/DDBJ whole genome shotgun (WGS) entry which is preliminary data.</text>
</comment>
<feature type="signal peptide" evidence="6">
    <location>
        <begin position="1"/>
        <end position="19"/>
    </location>
</feature>
<dbReference type="InterPro" id="IPR001611">
    <property type="entry name" value="Leu-rich_rpt"/>
</dbReference>
<name>A0ABQ9G4G1_9NEOP</name>
<protein>
    <submittedName>
        <fullName evidence="7">Uncharacterized protein</fullName>
    </submittedName>
</protein>
<keyword evidence="8" id="KW-1185">Reference proteome</keyword>
<dbReference type="SUPFAM" id="SSF52058">
    <property type="entry name" value="L domain-like"/>
    <property type="match status" value="1"/>
</dbReference>
<dbReference type="SMART" id="SM00369">
    <property type="entry name" value="LRR_TYP"/>
    <property type="match status" value="9"/>
</dbReference>
<sequence length="611" mass="67213">MVAVARALLLVVIVHEVAGAGVLARNCTVAANSARLKTDLSGCGLAAIPGNLPADLQVLNMSQNNVTALRNEAFVRAGPSLLKTLILSRNGLRSVERGAFLGLPYLTFLDLSENDITHLWPETFDDSSHLESLNLRGNSLDLSANKPFLTAAIKILDVSSCEVTFPAPAAFQGLRKLEELVASNNRLQKLDAGLFAHLTALRHLYLANTSLTTLFPEVLAPLKNLRTLDVSNNQLPVLDPKLFVEQTKLEKLVVFGNRLTTLATAVFRPLTNLRVLDAHKNRIRLLGEDVFAHTRNMTSLDISGNELRTLRVRTLCPMTSLKSLGIRDNPLECNCALFETWTWSVNRGIHILATCANENITDQRMLLQDLVSLHCEPPALCLAMVATSSDDDFSLQYFPWWVYMIIVCAFLFGVVIASAAFAAYKMKRSRPADSQSRIDLCEIVPPEERNRQITQLTLQRRHQQLAGFPSHQQLYSSGQALPGFHVIHDLHGDGNSKASTPYAEPEVTPMLRHPLHSMPDGASMTSLPRDPSQYTVTSTLPMGFHPRPSSPADGVTASPRSSFHRQQASSPRSSYVEDPSFVSPKVSPVQANSQHIPNNMHRPSMHGVSAK</sequence>
<gene>
    <name evidence="7" type="ORF">PR048_032224</name>
</gene>
<keyword evidence="2 6" id="KW-0732">Signal</keyword>